<dbReference type="NCBIfam" id="NF006102">
    <property type="entry name" value="PRK08256.1"/>
    <property type="match status" value="1"/>
</dbReference>
<reference evidence="4 5" key="1">
    <citation type="submission" date="2019-09" db="EMBL/GenBank/DDBJ databases">
        <authorList>
            <person name="Chandra G."/>
            <person name="Truman W A."/>
        </authorList>
    </citation>
    <scope>NUCLEOTIDE SEQUENCE [LARGE SCALE GENOMIC DNA]</scope>
    <source>
        <strain evidence="4">PS862</strain>
    </source>
</reference>
<evidence type="ECO:0000313" key="4">
    <source>
        <dbReference type="EMBL" id="VVP33118.1"/>
    </source>
</evidence>
<evidence type="ECO:0000259" key="3">
    <source>
        <dbReference type="Pfam" id="PF22691"/>
    </source>
</evidence>
<dbReference type="Pfam" id="PF22691">
    <property type="entry name" value="Thiolase_C_1"/>
    <property type="match status" value="1"/>
</dbReference>
<dbReference type="CDD" id="cd00829">
    <property type="entry name" value="SCP-x_thiolase"/>
    <property type="match status" value="1"/>
</dbReference>
<dbReference type="Pfam" id="PF00108">
    <property type="entry name" value="Thiolase_N"/>
    <property type="match status" value="1"/>
</dbReference>
<keyword evidence="1" id="KW-0808">Transferase</keyword>
<dbReference type="InterPro" id="IPR016039">
    <property type="entry name" value="Thiolase-like"/>
</dbReference>
<dbReference type="PIRSF" id="PIRSF000429">
    <property type="entry name" value="Ac-CoA_Ac_transf"/>
    <property type="match status" value="1"/>
</dbReference>
<dbReference type="InterPro" id="IPR020615">
    <property type="entry name" value="Thiolase_acyl_enz_int_AS"/>
</dbReference>
<dbReference type="InterPro" id="IPR002155">
    <property type="entry name" value="Thiolase"/>
</dbReference>
<dbReference type="AlphaFoldDB" id="A0A5E7N7E9"/>
<dbReference type="OrthoDB" id="7053663at2"/>
<evidence type="ECO:0000313" key="5">
    <source>
        <dbReference type="Proteomes" id="UP000385207"/>
    </source>
</evidence>
<gene>
    <name evidence="4" type="ORF">PS862_04479</name>
</gene>
<dbReference type="InterPro" id="IPR020616">
    <property type="entry name" value="Thiolase_N"/>
</dbReference>
<feature type="domain" description="Thiolase N-terminal" evidence="2">
    <location>
        <begin position="6"/>
        <end position="191"/>
    </location>
</feature>
<sequence length="395" mass="41685">MSEKVLVAGVGMIPFTKPGASPSYIDMGAEAVRLALADAGLDYDKVQMAFAGYVYGDTTCGQAVLYRVGRTAIPVFNVNNACATGSSALYLARAAVESGQVECALAVGFEQMRAGPTRSNFDDRPLPRGDYLPIQDQLCGDAGDIPRNLITFGGAGREHMRKYGTQMSTFAAIRAKASRHAANNPLALFRKVVTTDEVMNDQLMWEGVMTRMMACPPTCGAAAAIICSAAFAKKHGLRTDVSILAQSLVTDPVESFEPKSMIGFVGAHMAERAAGAVYEKAGVGPQDIRVVELHDCFAHNELLTYEALGLCPVGGAEKFVLDGDNTYGGRVVTNPSGGLLCKGHPLGATGLAQCYELTQQLRGTAGARQVEGLQHGLQHNLGLGGACVVTLYGKN</sequence>
<proteinExistence type="predicted"/>
<dbReference type="Proteomes" id="UP000385207">
    <property type="component" value="Unassembled WGS sequence"/>
</dbReference>
<dbReference type="SUPFAM" id="SSF53901">
    <property type="entry name" value="Thiolase-like"/>
    <property type="match status" value="2"/>
</dbReference>
<dbReference type="EMBL" id="CABVII010000022">
    <property type="protein sequence ID" value="VVP33118.1"/>
    <property type="molecule type" value="Genomic_DNA"/>
</dbReference>
<feature type="domain" description="Thiolase C-terminal" evidence="3">
    <location>
        <begin position="268"/>
        <end position="384"/>
    </location>
</feature>
<dbReference type="PROSITE" id="PS00098">
    <property type="entry name" value="THIOLASE_1"/>
    <property type="match status" value="1"/>
</dbReference>
<accession>A0A5E7N7E9</accession>
<evidence type="ECO:0000259" key="2">
    <source>
        <dbReference type="Pfam" id="PF00108"/>
    </source>
</evidence>
<name>A0A5E7N7E9_PSEFL</name>
<dbReference type="PANTHER" id="PTHR42870:SF1">
    <property type="entry name" value="NON-SPECIFIC LIPID-TRANSFER PROTEIN-LIKE 2"/>
    <property type="match status" value="1"/>
</dbReference>
<dbReference type="GO" id="GO:0003988">
    <property type="term" value="F:acetyl-CoA C-acyltransferase activity"/>
    <property type="evidence" value="ECO:0007669"/>
    <property type="project" value="UniProtKB-ARBA"/>
</dbReference>
<dbReference type="PANTHER" id="PTHR42870">
    <property type="entry name" value="ACETYL-COA C-ACETYLTRANSFERASE"/>
    <property type="match status" value="1"/>
</dbReference>
<dbReference type="RefSeq" id="WP_150746313.1">
    <property type="nucleotide sequence ID" value="NZ_CABVHE010000028.1"/>
</dbReference>
<protein>
    <recommendedName>
        <fullName evidence="6">Lipid-transfer protein</fullName>
    </recommendedName>
</protein>
<dbReference type="InterPro" id="IPR055140">
    <property type="entry name" value="Thiolase_C_2"/>
</dbReference>
<organism evidence="4 5">
    <name type="scientific">Pseudomonas fluorescens</name>
    <dbReference type="NCBI Taxonomy" id="294"/>
    <lineage>
        <taxon>Bacteria</taxon>
        <taxon>Pseudomonadati</taxon>
        <taxon>Pseudomonadota</taxon>
        <taxon>Gammaproteobacteria</taxon>
        <taxon>Pseudomonadales</taxon>
        <taxon>Pseudomonadaceae</taxon>
        <taxon>Pseudomonas</taxon>
    </lineage>
</organism>
<evidence type="ECO:0000256" key="1">
    <source>
        <dbReference type="ARBA" id="ARBA00022679"/>
    </source>
</evidence>
<evidence type="ECO:0008006" key="6">
    <source>
        <dbReference type="Google" id="ProtNLM"/>
    </source>
</evidence>
<dbReference type="Gene3D" id="3.40.47.10">
    <property type="match status" value="1"/>
</dbReference>